<dbReference type="GO" id="GO:0046872">
    <property type="term" value="F:metal ion binding"/>
    <property type="evidence" value="ECO:0007669"/>
    <property type="project" value="UniProtKB-KW"/>
</dbReference>
<dbReference type="InterPro" id="IPR017896">
    <property type="entry name" value="4Fe4S_Fe-S-bd"/>
</dbReference>
<feature type="domain" description="4Fe-4S ferredoxin-type" evidence="5">
    <location>
        <begin position="158"/>
        <end position="188"/>
    </location>
</feature>
<evidence type="ECO:0000256" key="2">
    <source>
        <dbReference type="ARBA" id="ARBA00022723"/>
    </source>
</evidence>
<feature type="domain" description="4Fe-4S ferredoxin-type" evidence="5">
    <location>
        <begin position="128"/>
        <end position="157"/>
    </location>
</feature>
<evidence type="ECO:0000313" key="7">
    <source>
        <dbReference type="Proteomes" id="UP001163821"/>
    </source>
</evidence>
<evidence type="ECO:0000259" key="5">
    <source>
        <dbReference type="PROSITE" id="PS51379"/>
    </source>
</evidence>
<keyword evidence="4" id="KW-0411">Iron-sulfur</keyword>
<dbReference type="PANTHER" id="PTHR43687">
    <property type="entry name" value="ADENYLYLSULFATE REDUCTASE, BETA SUBUNIT"/>
    <property type="match status" value="1"/>
</dbReference>
<evidence type="ECO:0000256" key="1">
    <source>
        <dbReference type="ARBA" id="ARBA00022485"/>
    </source>
</evidence>
<dbReference type="SUPFAM" id="SSF54862">
    <property type="entry name" value="4Fe-4S ferredoxins"/>
    <property type="match status" value="1"/>
</dbReference>
<accession>A0AA42C753</accession>
<dbReference type="AlphaFoldDB" id="A0AA42C753"/>
<dbReference type="Gene3D" id="3.30.70.20">
    <property type="match status" value="1"/>
</dbReference>
<keyword evidence="3" id="KW-0408">Iron</keyword>
<gene>
    <name evidence="6" type="ORF">N2K84_18030</name>
</gene>
<dbReference type="EMBL" id="JAPAAF010000044">
    <property type="protein sequence ID" value="MCW0484638.1"/>
    <property type="molecule type" value="Genomic_DNA"/>
</dbReference>
<sequence length="255" mass="28385">MNETCILFCRCGAGVISPGKADQLAGAFQQLDADVFELRDLCAFSVHEKDVLQTISEKYSQKLIVACYPRAVRNMLRQAGINFGEFDVLNFKELSTEQILAKLQEEYRLQEGAARYQVEVSALNVPAWFPVIDESLCTLCGQCARFCLFGVYAYDKKSLTVVNPLACKNNCPACGRTCPASAIMFPRLAENSALAGAQLGEKANRPSAKPGSLFVMLNDRNQNRKNIFRQGVVQLAEEERRKALEEVRNALDKKE</sequence>
<evidence type="ECO:0000256" key="3">
    <source>
        <dbReference type="ARBA" id="ARBA00023004"/>
    </source>
</evidence>
<keyword evidence="7" id="KW-1185">Reference proteome</keyword>
<reference evidence="6" key="1">
    <citation type="submission" date="2022-10" db="EMBL/GenBank/DDBJ databases">
        <title>Gaoshiqiia sediminis gen. nov., sp. nov., isolated from coastal sediment.</title>
        <authorList>
            <person name="Yu W.X."/>
            <person name="Mu D.S."/>
            <person name="Du J.Z."/>
            <person name="Liang Y.Q."/>
        </authorList>
    </citation>
    <scope>NUCLEOTIDE SEQUENCE</scope>
    <source>
        <strain evidence="6">A06</strain>
    </source>
</reference>
<keyword evidence="2" id="KW-0479">Metal-binding</keyword>
<dbReference type="Proteomes" id="UP001163821">
    <property type="component" value="Unassembled WGS sequence"/>
</dbReference>
<dbReference type="Pfam" id="PF12837">
    <property type="entry name" value="Fer4_6"/>
    <property type="match status" value="1"/>
</dbReference>
<dbReference type="PROSITE" id="PS51379">
    <property type="entry name" value="4FE4S_FER_2"/>
    <property type="match status" value="2"/>
</dbReference>
<dbReference type="InterPro" id="IPR050572">
    <property type="entry name" value="Fe-S_Ferredoxin"/>
</dbReference>
<evidence type="ECO:0000313" key="6">
    <source>
        <dbReference type="EMBL" id="MCW0484638.1"/>
    </source>
</evidence>
<organism evidence="6 7">
    <name type="scientific">Gaoshiqia sediminis</name>
    <dbReference type="NCBI Taxonomy" id="2986998"/>
    <lineage>
        <taxon>Bacteria</taxon>
        <taxon>Pseudomonadati</taxon>
        <taxon>Bacteroidota</taxon>
        <taxon>Bacteroidia</taxon>
        <taxon>Marinilabiliales</taxon>
        <taxon>Prolixibacteraceae</taxon>
        <taxon>Gaoshiqia</taxon>
    </lineage>
</organism>
<protein>
    <submittedName>
        <fullName evidence="6">4Fe-4S binding protein</fullName>
    </submittedName>
</protein>
<dbReference type="GO" id="GO:0051539">
    <property type="term" value="F:4 iron, 4 sulfur cluster binding"/>
    <property type="evidence" value="ECO:0007669"/>
    <property type="project" value="UniProtKB-KW"/>
</dbReference>
<dbReference type="PANTHER" id="PTHR43687:SF1">
    <property type="entry name" value="FERREDOXIN III"/>
    <property type="match status" value="1"/>
</dbReference>
<evidence type="ECO:0000256" key="4">
    <source>
        <dbReference type="ARBA" id="ARBA00023014"/>
    </source>
</evidence>
<keyword evidence="1" id="KW-0004">4Fe-4S</keyword>
<name>A0AA42C753_9BACT</name>
<proteinExistence type="predicted"/>
<dbReference type="RefSeq" id="WP_282593230.1">
    <property type="nucleotide sequence ID" value="NZ_JAPAAF010000044.1"/>
</dbReference>
<comment type="caution">
    <text evidence="6">The sequence shown here is derived from an EMBL/GenBank/DDBJ whole genome shotgun (WGS) entry which is preliminary data.</text>
</comment>